<evidence type="ECO:0000256" key="1">
    <source>
        <dbReference type="SAM" id="MobiDB-lite"/>
    </source>
</evidence>
<organism evidence="2 3">
    <name type="scientific">Nonomuraea polychroma</name>
    <dbReference type="NCBI Taxonomy" id="46176"/>
    <lineage>
        <taxon>Bacteria</taxon>
        <taxon>Bacillati</taxon>
        <taxon>Actinomycetota</taxon>
        <taxon>Actinomycetes</taxon>
        <taxon>Streptosporangiales</taxon>
        <taxon>Streptosporangiaceae</taxon>
        <taxon>Nonomuraea</taxon>
    </lineage>
</organism>
<evidence type="ECO:0000313" key="3">
    <source>
        <dbReference type="Proteomes" id="UP000284824"/>
    </source>
</evidence>
<feature type="compositionally biased region" description="Low complexity" evidence="1">
    <location>
        <begin position="60"/>
        <end position="71"/>
    </location>
</feature>
<dbReference type="OrthoDB" id="3544161at2"/>
<feature type="region of interest" description="Disordered" evidence="1">
    <location>
        <begin position="39"/>
        <end position="71"/>
    </location>
</feature>
<dbReference type="RefSeq" id="WP_127938251.1">
    <property type="nucleotide sequence ID" value="NZ_SAUN01000001.1"/>
</dbReference>
<comment type="caution">
    <text evidence="2">The sequence shown here is derived from an EMBL/GenBank/DDBJ whole genome shotgun (WGS) entry which is preliminary data.</text>
</comment>
<reference evidence="2 3" key="1">
    <citation type="submission" date="2019-01" db="EMBL/GenBank/DDBJ databases">
        <title>Sequencing the genomes of 1000 actinobacteria strains.</title>
        <authorList>
            <person name="Klenk H.-P."/>
        </authorList>
    </citation>
    <scope>NUCLEOTIDE SEQUENCE [LARGE SCALE GENOMIC DNA]</scope>
    <source>
        <strain evidence="2 3">DSM 43925</strain>
    </source>
</reference>
<dbReference type="EMBL" id="SAUN01000001">
    <property type="protein sequence ID" value="RVX46250.1"/>
    <property type="molecule type" value="Genomic_DNA"/>
</dbReference>
<dbReference type="AlphaFoldDB" id="A0A438MK06"/>
<evidence type="ECO:0000313" key="2">
    <source>
        <dbReference type="EMBL" id="RVX46250.1"/>
    </source>
</evidence>
<proteinExistence type="predicted"/>
<sequence>MTIEITFLDETPSCECGNALAEGQLRCSKCLARDRWARKERARNRRERRRAETRRPPRGPRTAAVAGVSWA</sequence>
<accession>A0A438MK06</accession>
<name>A0A438MK06_9ACTN</name>
<keyword evidence="3" id="KW-1185">Reference proteome</keyword>
<dbReference type="Proteomes" id="UP000284824">
    <property type="component" value="Unassembled WGS sequence"/>
</dbReference>
<gene>
    <name evidence="2" type="ORF">EDD27_9115</name>
</gene>
<protein>
    <submittedName>
        <fullName evidence="2">Uncharacterized protein</fullName>
    </submittedName>
</protein>